<reference evidence="9 10" key="1">
    <citation type="submission" date="2018-02" db="EMBL/GenBank/DDBJ databases">
        <title>Comparative genomes isolates from brazilian mangrove.</title>
        <authorList>
            <person name="Araujo J.E."/>
            <person name="Taketani R.G."/>
            <person name="Silva M.C.P."/>
            <person name="Loureco M.V."/>
            <person name="Andreote F.D."/>
        </authorList>
    </citation>
    <scope>NUCLEOTIDE SEQUENCE [LARGE SCALE GENOMIC DNA]</scope>
    <source>
        <strain evidence="9 10">Nap-Phe MGV</strain>
    </source>
</reference>
<evidence type="ECO:0000259" key="7">
    <source>
        <dbReference type="PROSITE" id="PS50045"/>
    </source>
</evidence>
<dbReference type="RefSeq" id="WP_105337689.1">
    <property type="nucleotide sequence ID" value="NZ_PUHZ01000022.1"/>
</dbReference>
<keyword evidence="4" id="KW-0238">DNA-binding</keyword>
<dbReference type="AlphaFoldDB" id="A0A2S8GHK5"/>
<dbReference type="EMBL" id="PUHZ01000022">
    <property type="protein sequence ID" value="PQO43933.1"/>
    <property type="molecule type" value="Genomic_DNA"/>
</dbReference>
<evidence type="ECO:0000256" key="6">
    <source>
        <dbReference type="PROSITE-ProRule" id="PRU00169"/>
    </source>
</evidence>
<evidence type="ECO:0000256" key="5">
    <source>
        <dbReference type="ARBA" id="ARBA00023163"/>
    </source>
</evidence>
<dbReference type="SUPFAM" id="SSF46689">
    <property type="entry name" value="Homeodomain-like"/>
    <property type="match status" value="1"/>
</dbReference>
<evidence type="ECO:0000256" key="4">
    <source>
        <dbReference type="ARBA" id="ARBA00023125"/>
    </source>
</evidence>
<dbReference type="PROSITE" id="PS50045">
    <property type="entry name" value="SIGMA54_INTERACT_4"/>
    <property type="match status" value="1"/>
</dbReference>
<dbReference type="SUPFAM" id="SSF52172">
    <property type="entry name" value="CheY-like"/>
    <property type="match status" value="1"/>
</dbReference>
<evidence type="ECO:0000259" key="8">
    <source>
        <dbReference type="PROSITE" id="PS50110"/>
    </source>
</evidence>
<dbReference type="InterPro" id="IPR058031">
    <property type="entry name" value="AAA_lid_NorR"/>
</dbReference>
<evidence type="ECO:0000256" key="1">
    <source>
        <dbReference type="ARBA" id="ARBA00022741"/>
    </source>
</evidence>
<keyword evidence="3" id="KW-0805">Transcription regulation</keyword>
<dbReference type="Gene3D" id="1.10.8.60">
    <property type="match status" value="1"/>
</dbReference>
<dbReference type="InterPro" id="IPR025944">
    <property type="entry name" value="Sigma_54_int_dom_CS"/>
</dbReference>
<sequence length="448" mass="49385">MISTNYYSHLFSCRVLVADGDPQFRQFVSELLAEHQAEVDGVGDAPLALSKVARNEYDAILLDVGSEAPDDAAPLQQLRAKSGCEVICVSAEPTIEAAVAWVKAGAYDFLAKPVRSVQLQKVMNAAVLAARRQRRPLSIPSRGNRPNPLMVGQSDAMQEVFRLIKLAGPTDRPILIQGESGTGKELVARALHDVSGRANQEMIVVNCAALPETLLESELFGHEKGSFTGATATKPGLFELADGGTLFIDEIGEMSGGVQAKLLRVLEDGSFRRVGATKERRANVRLITATNRDLKQEVREGRFREDLYYRIDVMRLELPPLRQRGDDITLLAHHFMGDDWKIDSGALQAIERFDWPGNIRQLINAIERAKILSENGTIQLHNLPAEVGCVSADAPAISSLRSFDLEALRQQCVKEAMTRENGNKVRAARALGISRRCLYRLLEKYEMG</sequence>
<dbReference type="FunFam" id="3.40.50.300:FF:000006">
    <property type="entry name" value="DNA-binding transcriptional regulator NtrC"/>
    <property type="match status" value="1"/>
</dbReference>
<evidence type="ECO:0000313" key="9">
    <source>
        <dbReference type="EMBL" id="PQO43933.1"/>
    </source>
</evidence>
<evidence type="ECO:0000256" key="2">
    <source>
        <dbReference type="ARBA" id="ARBA00022840"/>
    </source>
</evidence>
<evidence type="ECO:0000313" key="10">
    <source>
        <dbReference type="Proteomes" id="UP000237819"/>
    </source>
</evidence>
<dbReference type="Gene3D" id="3.40.50.2300">
    <property type="match status" value="1"/>
</dbReference>
<dbReference type="Pfam" id="PF00158">
    <property type="entry name" value="Sigma54_activat"/>
    <property type="match status" value="1"/>
</dbReference>
<dbReference type="InterPro" id="IPR011006">
    <property type="entry name" value="CheY-like_superfamily"/>
</dbReference>
<keyword evidence="2" id="KW-0067">ATP-binding</keyword>
<dbReference type="InterPro" id="IPR025943">
    <property type="entry name" value="Sigma_54_int_dom_ATP-bd_2"/>
</dbReference>
<dbReference type="PROSITE" id="PS50110">
    <property type="entry name" value="RESPONSE_REGULATORY"/>
    <property type="match status" value="1"/>
</dbReference>
<dbReference type="Proteomes" id="UP000237819">
    <property type="component" value="Unassembled WGS sequence"/>
</dbReference>
<dbReference type="PROSITE" id="PS00675">
    <property type="entry name" value="SIGMA54_INTERACT_1"/>
    <property type="match status" value="1"/>
</dbReference>
<feature type="modified residue" description="4-aspartylphosphate" evidence="6">
    <location>
        <position position="63"/>
    </location>
</feature>
<dbReference type="Pfam" id="PF25601">
    <property type="entry name" value="AAA_lid_14"/>
    <property type="match status" value="1"/>
</dbReference>
<dbReference type="PRINTS" id="PR01590">
    <property type="entry name" value="HTHFIS"/>
</dbReference>
<dbReference type="InterPro" id="IPR002078">
    <property type="entry name" value="Sigma_54_int"/>
</dbReference>
<keyword evidence="1" id="KW-0547">Nucleotide-binding</keyword>
<evidence type="ECO:0000256" key="3">
    <source>
        <dbReference type="ARBA" id="ARBA00023015"/>
    </source>
</evidence>
<dbReference type="CDD" id="cd00009">
    <property type="entry name" value="AAA"/>
    <property type="match status" value="1"/>
</dbReference>
<dbReference type="GO" id="GO:0000160">
    <property type="term" value="P:phosphorelay signal transduction system"/>
    <property type="evidence" value="ECO:0007669"/>
    <property type="project" value="InterPro"/>
</dbReference>
<dbReference type="PANTHER" id="PTHR32071:SF117">
    <property type="entry name" value="PTS-DEPENDENT DIHYDROXYACETONE KINASE OPERON REGULATORY PROTEIN-RELATED"/>
    <property type="match status" value="1"/>
</dbReference>
<feature type="domain" description="Sigma-54 factor interaction" evidence="7">
    <location>
        <begin position="150"/>
        <end position="371"/>
    </location>
</feature>
<dbReference type="OrthoDB" id="9807827at2"/>
<comment type="caution">
    <text evidence="9">The sequence shown here is derived from an EMBL/GenBank/DDBJ whole genome shotgun (WGS) entry which is preliminary data.</text>
</comment>
<feature type="domain" description="Response regulatory" evidence="8">
    <location>
        <begin position="14"/>
        <end position="127"/>
    </location>
</feature>
<dbReference type="GO" id="GO:0043565">
    <property type="term" value="F:sequence-specific DNA binding"/>
    <property type="evidence" value="ECO:0007669"/>
    <property type="project" value="InterPro"/>
</dbReference>
<dbReference type="SUPFAM" id="SSF52540">
    <property type="entry name" value="P-loop containing nucleoside triphosphate hydrolases"/>
    <property type="match status" value="1"/>
</dbReference>
<gene>
    <name evidence="9" type="ORF">C5Y93_22385</name>
</gene>
<name>A0A2S8GHK5_9BACT</name>
<dbReference type="InterPro" id="IPR009057">
    <property type="entry name" value="Homeodomain-like_sf"/>
</dbReference>
<dbReference type="PROSITE" id="PS00676">
    <property type="entry name" value="SIGMA54_INTERACT_2"/>
    <property type="match status" value="1"/>
</dbReference>
<keyword evidence="6" id="KW-0597">Phosphoprotein</keyword>
<accession>A0A2S8GHK5</accession>
<dbReference type="GO" id="GO:0005524">
    <property type="term" value="F:ATP binding"/>
    <property type="evidence" value="ECO:0007669"/>
    <property type="project" value="UniProtKB-KW"/>
</dbReference>
<dbReference type="SMART" id="SM00382">
    <property type="entry name" value="AAA"/>
    <property type="match status" value="1"/>
</dbReference>
<dbReference type="Gene3D" id="1.10.10.60">
    <property type="entry name" value="Homeodomain-like"/>
    <property type="match status" value="1"/>
</dbReference>
<dbReference type="Pfam" id="PF02954">
    <property type="entry name" value="HTH_8"/>
    <property type="match status" value="1"/>
</dbReference>
<dbReference type="Pfam" id="PF00072">
    <property type="entry name" value="Response_reg"/>
    <property type="match status" value="1"/>
</dbReference>
<organism evidence="9 10">
    <name type="scientific">Blastopirellula marina</name>
    <dbReference type="NCBI Taxonomy" id="124"/>
    <lineage>
        <taxon>Bacteria</taxon>
        <taxon>Pseudomonadati</taxon>
        <taxon>Planctomycetota</taxon>
        <taxon>Planctomycetia</taxon>
        <taxon>Pirellulales</taxon>
        <taxon>Pirellulaceae</taxon>
        <taxon>Blastopirellula</taxon>
    </lineage>
</organism>
<dbReference type="InterPro" id="IPR001789">
    <property type="entry name" value="Sig_transdc_resp-reg_receiver"/>
</dbReference>
<protein>
    <submittedName>
        <fullName evidence="9">Sigma-54-dependent Fis family transcriptional regulator</fullName>
    </submittedName>
</protein>
<dbReference type="PROSITE" id="PS00688">
    <property type="entry name" value="SIGMA54_INTERACT_3"/>
    <property type="match status" value="1"/>
</dbReference>
<dbReference type="PANTHER" id="PTHR32071">
    <property type="entry name" value="TRANSCRIPTIONAL REGULATORY PROTEIN"/>
    <property type="match status" value="1"/>
</dbReference>
<dbReference type="InterPro" id="IPR003593">
    <property type="entry name" value="AAA+_ATPase"/>
</dbReference>
<dbReference type="InterPro" id="IPR002197">
    <property type="entry name" value="HTH_Fis"/>
</dbReference>
<dbReference type="SMART" id="SM00448">
    <property type="entry name" value="REC"/>
    <property type="match status" value="1"/>
</dbReference>
<dbReference type="InterPro" id="IPR025662">
    <property type="entry name" value="Sigma_54_int_dom_ATP-bd_1"/>
</dbReference>
<keyword evidence="5" id="KW-0804">Transcription</keyword>
<dbReference type="CDD" id="cd00156">
    <property type="entry name" value="REC"/>
    <property type="match status" value="1"/>
</dbReference>
<dbReference type="InterPro" id="IPR027417">
    <property type="entry name" value="P-loop_NTPase"/>
</dbReference>
<dbReference type="GO" id="GO:0006355">
    <property type="term" value="P:regulation of DNA-templated transcription"/>
    <property type="evidence" value="ECO:0007669"/>
    <property type="project" value="InterPro"/>
</dbReference>
<proteinExistence type="predicted"/>
<dbReference type="Gene3D" id="3.40.50.300">
    <property type="entry name" value="P-loop containing nucleotide triphosphate hydrolases"/>
    <property type="match status" value="1"/>
</dbReference>